<proteinExistence type="predicted"/>
<feature type="transmembrane region" description="Helical" evidence="7">
    <location>
        <begin position="45"/>
        <end position="65"/>
    </location>
</feature>
<feature type="domain" description="Major facilitator superfamily (MFS) profile" evidence="8">
    <location>
        <begin position="11"/>
        <end position="202"/>
    </location>
</feature>
<dbReference type="Proteomes" id="UP000464658">
    <property type="component" value="Chromosome"/>
</dbReference>
<comment type="subcellular location">
    <subcellularLocation>
        <location evidence="1">Cell membrane</location>
        <topology evidence="1">Multi-pass membrane protein</topology>
    </subcellularLocation>
</comment>
<keyword evidence="2" id="KW-0813">Transport</keyword>
<keyword evidence="3" id="KW-1003">Cell membrane</keyword>
<evidence type="ECO:0000313" key="10">
    <source>
        <dbReference type="Proteomes" id="UP000464658"/>
    </source>
</evidence>
<dbReference type="GO" id="GO:0005886">
    <property type="term" value="C:plasma membrane"/>
    <property type="evidence" value="ECO:0007669"/>
    <property type="project" value="UniProtKB-SubCell"/>
</dbReference>
<name>A0A5S9M9F9_BACIA</name>
<evidence type="ECO:0000256" key="2">
    <source>
        <dbReference type="ARBA" id="ARBA00022448"/>
    </source>
</evidence>
<evidence type="ECO:0000256" key="7">
    <source>
        <dbReference type="SAM" id="Phobius"/>
    </source>
</evidence>
<dbReference type="PANTHER" id="PTHR43124:SF3">
    <property type="entry name" value="CHLORAMPHENICOL EFFLUX PUMP RV0191"/>
    <property type="match status" value="1"/>
</dbReference>
<evidence type="ECO:0000256" key="3">
    <source>
        <dbReference type="ARBA" id="ARBA00022475"/>
    </source>
</evidence>
<evidence type="ECO:0000256" key="6">
    <source>
        <dbReference type="ARBA" id="ARBA00023136"/>
    </source>
</evidence>
<dbReference type="AlphaFoldDB" id="A0A5S9M9F9"/>
<dbReference type="GO" id="GO:0022857">
    <property type="term" value="F:transmembrane transporter activity"/>
    <property type="evidence" value="ECO:0007669"/>
    <property type="project" value="InterPro"/>
</dbReference>
<dbReference type="PANTHER" id="PTHR43124">
    <property type="entry name" value="PURINE EFFLUX PUMP PBUE"/>
    <property type="match status" value="1"/>
</dbReference>
<evidence type="ECO:0000256" key="4">
    <source>
        <dbReference type="ARBA" id="ARBA00022692"/>
    </source>
</evidence>
<sequence>MMLGEKSQKKNIIALSSVPLIMTLGNSMLIPVLPEIEKKLSITSFQVSLIITVYSVVAILCIPIAGYLSDRIGRKKVLLPCLLIAGLGGAVAAVASTIMKEPYMWILFGRVLQGIGSAGAAPVVMPFIGDLFHDDEEVSAGLGAIETSNTAGKVLAPLLLGHFLLHGFGLCLLVHPVLFDHQLSHGTVHGRVGEKRGGPAYI</sequence>
<reference evidence="9 10" key="1">
    <citation type="submission" date="2019-12" db="EMBL/GenBank/DDBJ databases">
        <title>Full genome sequence of a Bacillus safensis strain isolated from commercially available natto in Indonesia.</title>
        <authorList>
            <person name="Yoshida M."/>
            <person name="Uomi M."/>
            <person name="Waturangi D."/>
            <person name="Ekaputri J.J."/>
            <person name="Setiamarga D.H.E."/>
        </authorList>
    </citation>
    <scope>NUCLEOTIDE SEQUENCE [LARGE SCALE GENOMIC DNA]</scope>
    <source>
        <strain evidence="9 10">IDN1</strain>
    </source>
</reference>
<keyword evidence="4 7" id="KW-0812">Transmembrane</keyword>
<dbReference type="EMBL" id="AP021906">
    <property type="protein sequence ID" value="BBP89495.1"/>
    <property type="molecule type" value="Genomic_DNA"/>
</dbReference>
<feature type="transmembrane region" description="Helical" evidence="7">
    <location>
        <begin position="77"/>
        <end position="99"/>
    </location>
</feature>
<dbReference type="InterPro" id="IPR050189">
    <property type="entry name" value="MFS_Efflux_Transporters"/>
</dbReference>
<organism evidence="9 10">
    <name type="scientific">Bacillus safensis</name>
    <dbReference type="NCBI Taxonomy" id="561879"/>
    <lineage>
        <taxon>Bacteria</taxon>
        <taxon>Bacillati</taxon>
        <taxon>Bacillota</taxon>
        <taxon>Bacilli</taxon>
        <taxon>Bacillales</taxon>
        <taxon>Bacillaceae</taxon>
        <taxon>Bacillus</taxon>
    </lineage>
</organism>
<evidence type="ECO:0000259" key="8">
    <source>
        <dbReference type="PROSITE" id="PS50850"/>
    </source>
</evidence>
<keyword evidence="6 7" id="KW-0472">Membrane</keyword>
<keyword evidence="5 7" id="KW-1133">Transmembrane helix</keyword>
<dbReference type="InterPro" id="IPR011701">
    <property type="entry name" value="MFS"/>
</dbReference>
<dbReference type="PROSITE" id="PS50850">
    <property type="entry name" value="MFS"/>
    <property type="match status" value="1"/>
</dbReference>
<dbReference type="Gene3D" id="1.20.1250.20">
    <property type="entry name" value="MFS general substrate transporter like domains"/>
    <property type="match status" value="1"/>
</dbReference>
<dbReference type="Pfam" id="PF07690">
    <property type="entry name" value="MFS_1"/>
    <property type="match status" value="1"/>
</dbReference>
<evidence type="ECO:0000313" key="9">
    <source>
        <dbReference type="EMBL" id="BBP89495.1"/>
    </source>
</evidence>
<dbReference type="SUPFAM" id="SSF103473">
    <property type="entry name" value="MFS general substrate transporter"/>
    <property type="match status" value="1"/>
</dbReference>
<dbReference type="InterPro" id="IPR020846">
    <property type="entry name" value="MFS_dom"/>
</dbReference>
<dbReference type="InterPro" id="IPR036259">
    <property type="entry name" value="MFS_trans_sf"/>
</dbReference>
<gene>
    <name evidence="9" type="ORF">BsIDN1_31130</name>
</gene>
<feature type="transmembrane region" description="Helical" evidence="7">
    <location>
        <begin position="154"/>
        <end position="174"/>
    </location>
</feature>
<protein>
    <recommendedName>
        <fullName evidence="8">Major facilitator superfamily (MFS) profile domain-containing protein</fullName>
    </recommendedName>
</protein>
<feature type="transmembrane region" description="Helical" evidence="7">
    <location>
        <begin position="12"/>
        <end position="33"/>
    </location>
</feature>
<evidence type="ECO:0000256" key="1">
    <source>
        <dbReference type="ARBA" id="ARBA00004651"/>
    </source>
</evidence>
<accession>A0A5S9M9F9</accession>
<evidence type="ECO:0000256" key="5">
    <source>
        <dbReference type="ARBA" id="ARBA00022989"/>
    </source>
</evidence>